<dbReference type="AlphaFoldDB" id="A0A7U9C2K4"/>
<organism evidence="1 2">
    <name type="scientific">Vreelandella boliviensis LC1</name>
    <dbReference type="NCBI Taxonomy" id="1072583"/>
    <lineage>
        <taxon>Bacteria</taxon>
        <taxon>Pseudomonadati</taxon>
        <taxon>Pseudomonadota</taxon>
        <taxon>Gammaproteobacteria</taxon>
        <taxon>Oceanospirillales</taxon>
        <taxon>Halomonadaceae</taxon>
        <taxon>Vreelandella</taxon>
    </lineage>
</organism>
<proteinExistence type="predicted"/>
<reference evidence="1 2" key="1">
    <citation type="submission" date="2011-10" db="EMBL/GenBank/DDBJ databases">
        <authorList>
            <person name="Quillaguamn J."/>
            <person name="Guzmn D."/>
            <person name="Balderrama-Subieta A."/>
            <person name="Cardona-Ortuo C."/>
            <person name="Guevara-Martnez M."/>
            <person name="Callisaya-Quispe N."/>
        </authorList>
    </citation>
    <scope>NUCLEOTIDE SEQUENCE [LARGE SCALE GENOMIC DNA]</scope>
    <source>
        <strain evidence="1 2">LC1</strain>
    </source>
</reference>
<protein>
    <submittedName>
        <fullName evidence="1">Uncharacterized protein</fullName>
    </submittedName>
</protein>
<name>A0A7U9C2K4_9GAMM</name>
<gene>
    <name evidence="1" type="ORF">KUC_0967</name>
</gene>
<evidence type="ECO:0000313" key="2">
    <source>
        <dbReference type="Proteomes" id="UP000005756"/>
    </source>
</evidence>
<evidence type="ECO:0000313" key="1">
    <source>
        <dbReference type="EMBL" id="EHJ94013.1"/>
    </source>
</evidence>
<accession>A0A7U9C2K4</accession>
<dbReference type="Proteomes" id="UP000005756">
    <property type="component" value="Unassembled WGS sequence"/>
</dbReference>
<dbReference type="EMBL" id="JH393257">
    <property type="protein sequence ID" value="EHJ94013.1"/>
    <property type="molecule type" value="Genomic_DNA"/>
</dbReference>
<sequence length="46" mass="4808">MSADNVISFLSCLGGSAPRGRFNDRDRFFLSCLGGSARGSALRGKG</sequence>